<accession>A0AAE0W0H0</accession>
<reference evidence="9" key="1">
    <citation type="journal article" date="2021" name="Genome Biol. Evol.">
        <title>A High-Quality Reference Genome for a Parasitic Bivalve with Doubly Uniparental Inheritance (Bivalvia: Unionida).</title>
        <authorList>
            <person name="Smith C.H."/>
        </authorList>
    </citation>
    <scope>NUCLEOTIDE SEQUENCE</scope>
    <source>
        <strain evidence="9">CHS0354</strain>
    </source>
</reference>
<organism evidence="9 10">
    <name type="scientific">Potamilus streckersoni</name>
    <dbReference type="NCBI Taxonomy" id="2493646"/>
    <lineage>
        <taxon>Eukaryota</taxon>
        <taxon>Metazoa</taxon>
        <taxon>Spiralia</taxon>
        <taxon>Lophotrochozoa</taxon>
        <taxon>Mollusca</taxon>
        <taxon>Bivalvia</taxon>
        <taxon>Autobranchia</taxon>
        <taxon>Heteroconchia</taxon>
        <taxon>Palaeoheterodonta</taxon>
        <taxon>Unionida</taxon>
        <taxon>Unionoidea</taxon>
        <taxon>Unionidae</taxon>
        <taxon>Ambleminae</taxon>
        <taxon>Lampsilini</taxon>
        <taxon>Potamilus</taxon>
    </lineage>
</organism>
<evidence type="ECO:0000256" key="1">
    <source>
        <dbReference type="ARBA" id="ARBA00022448"/>
    </source>
</evidence>
<dbReference type="GO" id="GO:0005524">
    <property type="term" value="F:ATP binding"/>
    <property type="evidence" value="ECO:0007669"/>
    <property type="project" value="UniProtKB-KW"/>
</dbReference>
<evidence type="ECO:0000256" key="3">
    <source>
        <dbReference type="ARBA" id="ARBA00022741"/>
    </source>
</evidence>
<dbReference type="EMBL" id="JAEAOA010000206">
    <property type="protein sequence ID" value="KAK3596926.1"/>
    <property type="molecule type" value="Genomic_DNA"/>
</dbReference>
<keyword evidence="2 7" id="KW-0812">Transmembrane</keyword>
<evidence type="ECO:0000256" key="4">
    <source>
        <dbReference type="ARBA" id="ARBA00022840"/>
    </source>
</evidence>
<evidence type="ECO:0000259" key="8">
    <source>
        <dbReference type="PROSITE" id="PS50929"/>
    </source>
</evidence>
<keyword evidence="4" id="KW-0067">ATP-binding</keyword>
<protein>
    <recommendedName>
        <fullName evidence="8">ABC transmembrane type-1 domain-containing protein</fullName>
    </recommendedName>
</protein>
<name>A0AAE0W0H0_9BIVA</name>
<dbReference type="SUPFAM" id="SSF52540">
    <property type="entry name" value="P-loop containing nucleoside triphosphate hydrolases"/>
    <property type="match status" value="1"/>
</dbReference>
<dbReference type="PANTHER" id="PTHR24223">
    <property type="entry name" value="ATP-BINDING CASSETTE SUB-FAMILY C"/>
    <property type="match status" value="1"/>
</dbReference>
<feature type="domain" description="ABC transmembrane type-1" evidence="8">
    <location>
        <begin position="1"/>
        <end position="87"/>
    </location>
</feature>
<evidence type="ECO:0000313" key="10">
    <source>
        <dbReference type="Proteomes" id="UP001195483"/>
    </source>
</evidence>
<dbReference type="AlphaFoldDB" id="A0AAE0W0H0"/>
<gene>
    <name evidence="9" type="ORF">CHS0354_002488</name>
</gene>
<reference evidence="9" key="3">
    <citation type="submission" date="2023-05" db="EMBL/GenBank/DDBJ databases">
        <authorList>
            <person name="Smith C.H."/>
        </authorList>
    </citation>
    <scope>NUCLEOTIDE SEQUENCE</scope>
    <source>
        <strain evidence="9">CHS0354</strain>
        <tissue evidence="9">Mantle</tissue>
    </source>
</reference>
<evidence type="ECO:0000313" key="9">
    <source>
        <dbReference type="EMBL" id="KAK3596926.1"/>
    </source>
</evidence>
<dbReference type="GO" id="GO:0016020">
    <property type="term" value="C:membrane"/>
    <property type="evidence" value="ECO:0007669"/>
    <property type="project" value="InterPro"/>
</dbReference>
<dbReference type="Proteomes" id="UP001195483">
    <property type="component" value="Unassembled WGS sequence"/>
</dbReference>
<evidence type="ECO:0000256" key="7">
    <source>
        <dbReference type="SAM" id="Phobius"/>
    </source>
</evidence>
<reference evidence="9" key="2">
    <citation type="journal article" date="2021" name="Genome Biol. Evol.">
        <title>Developing a high-quality reference genome for a parasitic bivalve with doubly uniparental inheritance (Bivalvia: Unionida).</title>
        <authorList>
            <person name="Smith C.H."/>
        </authorList>
    </citation>
    <scope>NUCLEOTIDE SEQUENCE</scope>
    <source>
        <strain evidence="9">CHS0354</strain>
        <tissue evidence="9">Mantle</tissue>
    </source>
</reference>
<proteinExistence type="predicted"/>
<keyword evidence="5 7" id="KW-1133">Transmembrane helix</keyword>
<dbReference type="PANTHER" id="PTHR24223:SF461">
    <property type="entry name" value="ATP-BINDING CASSETTE SUB-FAMILY C MEMBER SUR"/>
    <property type="match status" value="1"/>
</dbReference>
<dbReference type="PROSITE" id="PS50929">
    <property type="entry name" value="ABC_TM1F"/>
    <property type="match status" value="1"/>
</dbReference>
<dbReference type="InterPro" id="IPR011527">
    <property type="entry name" value="ABC1_TM_dom"/>
</dbReference>
<dbReference type="InterPro" id="IPR027417">
    <property type="entry name" value="P-loop_NTPase"/>
</dbReference>
<evidence type="ECO:0000256" key="5">
    <source>
        <dbReference type="ARBA" id="ARBA00022989"/>
    </source>
</evidence>
<dbReference type="InterPro" id="IPR050173">
    <property type="entry name" value="ABC_transporter_C-like"/>
</dbReference>
<dbReference type="Gene3D" id="3.40.50.300">
    <property type="entry name" value="P-loop containing nucleotide triphosphate hydrolases"/>
    <property type="match status" value="1"/>
</dbReference>
<dbReference type="Pfam" id="PF00005">
    <property type="entry name" value="ABC_tran"/>
    <property type="match status" value="1"/>
</dbReference>
<feature type="transmembrane region" description="Helical" evidence="7">
    <location>
        <begin position="21"/>
        <end position="49"/>
    </location>
</feature>
<evidence type="ECO:0000256" key="6">
    <source>
        <dbReference type="ARBA" id="ARBA00023136"/>
    </source>
</evidence>
<comment type="caution">
    <text evidence="9">The sequence shown here is derived from an EMBL/GenBank/DDBJ whole genome shotgun (WGS) entry which is preliminary data.</text>
</comment>
<dbReference type="Gene3D" id="1.20.1560.10">
    <property type="entry name" value="ABC transporter type 1, transmembrane domain"/>
    <property type="match status" value="1"/>
</dbReference>
<keyword evidence="10" id="KW-1185">Reference proteome</keyword>
<evidence type="ECO:0000256" key="2">
    <source>
        <dbReference type="ARBA" id="ARBA00022692"/>
    </source>
</evidence>
<dbReference type="InterPro" id="IPR003439">
    <property type="entry name" value="ABC_transporter-like_ATP-bd"/>
</dbReference>
<dbReference type="GO" id="GO:0016887">
    <property type="term" value="F:ATP hydrolysis activity"/>
    <property type="evidence" value="ECO:0007669"/>
    <property type="project" value="InterPro"/>
</dbReference>
<feature type="transmembrane region" description="Helical" evidence="7">
    <location>
        <begin position="55"/>
        <end position="75"/>
    </location>
</feature>
<keyword evidence="6 7" id="KW-0472">Membrane</keyword>
<sequence length="211" mass="23122">MSFRDKVKLIRDKELRILMKSSFFSAFMTLLLNTAPFVVGLATFATYVFTNEEHIISPQTAFVSLALFNIIRSVMNIAPMMINNLVKANVSVKRLDKFLNFPDLAENFKVRGSSIATGGQNSIVIEDGAFTWDSDIENGLTGITLTIPQGSLIAVVGQVGSGKSSLLSAILGEMEKISGNIAVMGSTAYVSQQAWIQNNTLREIHLVWENV</sequence>
<dbReference type="InterPro" id="IPR036640">
    <property type="entry name" value="ABC1_TM_sf"/>
</dbReference>
<keyword evidence="1" id="KW-0813">Transport</keyword>
<dbReference type="GO" id="GO:0140359">
    <property type="term" value="F:ABC-type transporter activity"/>
    <property type="evidence" value="ECO:0007669"/>
    <property type="project" value="InterPro"/>
</dbReference>
<keyword evidence="3" id="KW-0547">Nucleotide-binding</keyword>